<proteinExistence type="predicted"/>
<dbReference type="Proteomes" id="UP001597391">
    <property type="component" value="Unassembled WGS sequence"/>
</dbReference>
<comment type="caution">
    <text evidence="3">The sequence shown here is derived from an EMBL/GenBank/DDBJ whole genome shotgun (WGS) entry which is preliminary data.</text>
</comment>
<protein>
    <submittedName>
        <fullName evidence="3">VWA domain-containing protein</fullName>
    </submittedName>
</protein>
<dbReference type="InterPro" id="IPR002035">
    <property type="entry name" value="VWF_A"/>
</dbReference>
<keyword evidence="1" id="KW-0472">Membrane</keyword>
<gene>
    <name evidence="3" type="ORF">ACFSYH_07145</name>
</gene>
<keyword evidence="4" id="KW-1185">Reference proteome</keyword>
<reference evidence="4" key="1">
    <citation type="journal article" date="2019" name="Int. J. Syst. Evol. Microbiol.">
        <title>The Global Catalogue of Microorganisms (GCM) 10K type strain sequencing project: providing services to taxonomists for standard genome sequencing and annotation.</title>
        <authorList>
            <consortium name="The Broad Institute Genomics Platform"/>
            <consortium name="The Broad Institute Genome Sequencing Center for Infectious Disease"/>
            <person name="Wu L."/>
            <person name="Ma J."/>
        </authorList>
    </citation>
    <scope>NUCLEOTIDE SEQUENCE [LARGE SCALE GENOMIC DNA]</scope>
    <source>
        <strain evidence="4">KCTC 33576</strain>
    </source>
</reference>
<name>A0ABW5XDE3_9MICO</name>
<evidence type="ECO:0000313" key="4">
    <source>
        <dbReference type="Proteomes" id="UP001597391"/>
    </source>
</evidence>
<organism evidence="3 4">
    <name type="scientific">Populibacterium corticicola</name>
    <dbReference type="NCBI Taxonomy" id="1812826"/>
    <lineage>
        <taxon>Bacteria</taxon>
        <taxon>Bacillati</taxon>
        <taxon>Actinomycetota</taxon>
        <taxon>Actinomycetes</taxon>
        <taxon>Micrococcales</taxon>
        <taxon>Jonesiaceae</taxon>
        <taxon>Populibacterium</taxon>
    </lineage>
</organism>
<sequence length="329" mass="35802">MIFDPLFPLLPYAIVVGILAVAFIVYAVRQVRTSDLGRGAWLRRGAIFALIALIGFGPAVLEETSESVRINLDVYLVVDRTGSMAAEDYQDEQPRLEGVRADIATLTEELGGARFSVVSFDSTASRQLPLTTDVGALRDWAHTMNQEITIYSSGSNLNRVLGDLTILLERGRENNPLNKQLVFIMSDGENTSDEPRTDFKHLAPLIDGGAVLGYGTAEGARMKRYDPLLDDDSYILDHSGSSPTVAISKIDEAELEALASELGIEYLHRTEPGALSSVTAGLESELVATQGSRAIMIPQLVVWPFAVLTCLLMLWELTAATSRMSRVVG</sequence>
<feature type="domain" description="VWFA" evidence="2">
    <location>
        <begin position="73"/>
        <end position="262"/>
    </location>
</feature>
<evidence type="ECO:0000313" key="3">
    <source>
        <dbReference type="EMBL" id="MFD2840346.1"/>
    </source>
</evidence>
<dbReference type="SMART" id="SM00327">
    <property type="entry name" value="VWA"/>
    <property type="match status" value="1"/>
</dbReference>
<dbReference type="SUPFAM" id="SSF53300">
    <property type="entry name" value="vWA-like"/>
    <property type="match status" value="1"/>
</dbReference>
<dbReference type="Gene3D" id="3.40.50.410">
    <property type="entry name" value="von Willebrand factor, type A domain"/>
    <property type="match status" value="1"/>
</dbReference>
<feature type="transmembrane region" description="Helical" evidence="1">
    <location>
        <begin position="6"/>
        <end position="28"/>
    </location>
</feature>
<dbReference type="PROSITE" id="PS50234">
    <property type="entry name" value="VWFA"/>
    <property type="match status" value="1"/>
</dbReference>
<keyword evidence="1" id="KW-0812">Transmembrane</keyword>
<dbReference type="InterPro" id="IPR036465">
    <property type="entry name" value="vWFA_dom_sf"/>
</dbReference>
<accession>A0ABW5XDE3</accession>
<keyword evidence="1" id="KW-1133">Transmembrane helix</keyword>
<evidence type="ECO:0000256" key="1">
    <source>
        <dbReference type="SAM" id="Phobius"/>
    </source>
</evidence>
<dbReference type="Pfam" id="PF13519">
    <property type="entry name" value="VWA_2"/>
    <property type="match status" value="1"/>
</dbReference>
<dbReference type="EMBL" id="JBHUOP010000003">
    <property type="protein sequence ID" value="MFD2840346.1"/>
    <property type="molecule type" value="Genomic_DNA"/>
</dbReference>
<feature type="transmembrane region" description="Helical" evidence="1">
    <location>
        <begin position="300"/>
        <end position="317"/>
    </location>
</feature>
<feature type="transmembrane region" description="Helical" evidence="1">
    <location>
        <begin position="40"/>
        <end position="61"/>
    </location>
</feature>
<dbReference type="RefSeq" id="WP_377466173.1">
    <property type="nucleotide sequence ID" value="NZ_JBHUOP010000003.1"/>
</dbReference>
<evidence type="ECO:0000259" key="2">
    <source>
        <dbReference type="PROSITE" id="PS50234"/>
    </source>
</evidence>